<feature type="compositionally biased region" description="Basic and acidic residues" evidence="1">
    <location>
        <begin position="2015"/>
        <end position="2025"/>
    </location>
</feature>
<evidence type="ECO:0000313" key="4">
    <source>
        <dbReference type="Proteomes" id="UP000321947"/>
    </source>
</evidence>
<feature type="compositionally biased region" description="Polar residues" evidence="1">
    <location>
        <begin position="2123"/>
        <end position="2133"/>
    </location>
</feature>
<feature type="compositionally biased region" description="Polar residues" evidence="1">
    <location>
        <begin position="1105"/>
        <end position="1134"/>
    </location>
</feature>
<dbReference type="PANTHER" id="PTHR48429:SF1">
    <property type="entry name" value="AGENET DOMAIN-CONTAINING PROTEIN"/>
    <property type="match status" value="1"/>
</dbReference>
<reference evidence="3 4" key="1">
    <citation type="submission" date="2019-08" db="EMBL/GenBank/DDBJ databases">
        <title>Draft genome sequences of two oriental melons (Cucumis melo L. var makuwa).</title>
        <authorList>
            <person name="Kwon S.-Y."/>
        </authorList>
    </citation>
    <scope>NUCLEOTIDE SEQUENCE [LARGE SCALE GENOMIC DNA]</scope>
    <source>
        <strain evidence="4">cv. Chang Bougi</strain>
        <tissue evidence="3">Leaf</tissue>
    </source>
</reference>
<feature type="compositionally biased region" description="Low complexity" evidence="1">
    <location>
        <begin position="1135"/>
        <end position="1148"/>
    </location>
</feature>
<feature type="compositionally biased region" description="Polar residues" evidence="1">
    <location>
        <begin position="739"/>
        <end position="748"/>
    </location>
</feature>
<feature type="region of interest" description="Disordered" evidence="1">
    <location>
        <begin position="2121"/>
        <end position="2147"/>
    </location>
</feature>
<feature type="compositionally biased region" description="Basic and acidic residues" evidence="1">
    <location>
        <begin position="926"/>
        <end position="935"/>
    </location>
</feature>
<feature type="compositionally biased region" description="Low complexity" evidence="1">
    <location>
        <begin position="447"/>
        <end position="456"/>
    </location>
</feature>
<dbReference type="Proteomes" id="UP000321947">
    <property type="component" value="Unassembled WGS sequence"/>
</dbReference>
<organism evidence="3 4">
    <name type="scientific">Cucumis melo var. makuwa</name>
    <name type="common">Oriental melon</name>
    <dbReference type="NCBI Taxonomy" id="1194695"/>
    <lineage>
        <taxon>Eukaryota</taxon>
        <taxon>Viridiplantae</taxon>
        <taxon>Streptophyta</taxon>
        <taxon>Embryophyta</taxon>
        <taxon>Tracheophyta</taxon>
        <taxon>Spermatophyta</taxon>
        <taxon>Magnoliopsida</taxon>
        <taxon>eudicotyledons</taxon>
        <taxon>Gunneridae</taxon>
        <taxon>Pentapetalae</taxon>
        <taxon>rosids</taxon>
        <taxon>fabids</taxon>
        <taxon>Cucurbitales</taxon>
        <taxon>Cucurbitaceae</taxon>
        <taxon>Benincaseae</taxon>
        <taxon>Cucumis</taxon>
    </lineage>
</organism>
<feature type="compositionally biased region" description="Polar residues" evidence="1">
    <location>
        <begin position="1614"/>
        <end position="1625"/>
    </location>
</feature>
<feature type="region of interest" description="Disordered" evidence="1">
    <location>
        <begin position="912"/>
        <end position="996"/>
    </location>
</feature>
<dbReference type="CDD" id="cd20405">
    <property type="entry name" value="Tudor_Agenet_AtDUF_rpt1_3"/>
    <property type="match status" value="1"/>
</dbReference>
<name>A0A5D3CJB8_CUCMM</name>
<accession>A0A5D3CJB8</accession>
<comment type="caution">
    <text evidence="3">The sequence shown here is derived from an EMBL/GenBank/DDBJ whole genome shotgun (WGS) entry which is preliminary data.</text>
</comment>
<feature type="region of interest" description="Disordered" evidence="1">
    <location>
        <begin position="734"/>
        <end position="759"/>
    </location>
</feature>
<feature type="region of interest" description="Disordered" evidence="1">
    <location>
        <begin position="1987"/>
        <end position="2106"/>
    </location>
</feature>
<dbReference type="EMBL" id="SSTD01010328">
    <property type="protein sequence ID" value="TYK12033.1"/>
    <property type="molecule type" value="Genomic_DNA"/>
</dbReference>
<proteinExistence type="predicted"/>
<feature type="region of interest" description="Disordered" evidence="1">
    <location>
        <begin position="1607"/>
        <end position="1626"/>
    </location>
</feature>
<feature type="compositionally biased region" description="Polar residues" evidence="1">
    <location>
        <begin position="668"/>
        <end position="682"/>
    </location>
</feature>
<evidence type="ECO:0000256" key="1">
    <source>
        <dbReference type="SAM" id="MobiDB-lite"/>
    </source>
</evidence>
<feature type="domain" description="Agenet-like" evidence="2">
    <location>
        <begin position="1705"/>
        <end position="1769"/>
    </location>
</feature>
<sequence length="2310" mass="248321">MDYDDNDFQSQNLHLAGEGSAKFPPVLRQYALPKFDFDDTLQGHVRFDSLVEPEVFLGIENNEDTQWIEDYSRVSSGIGFTSCAAESCSILRRKNVWSEATSSESVEMLLKSVGQEDINLTATVTGESNAREKLDYLTNPMDPTLKDDGSSFCEMGDLQPTLLSNISLEELHVVNEDIRGEQQQPQRDNPTEFQEICTVDRSLGEVDPGVAHELVDMPTSEGSSGIDENSKKPCANTINTPVALLVEDKGQDDFSASGKHISDLVTCAHEGSGKLGGQKIEQQIKDLSKNPVNTSVGNIEQVVNSHELSKEDQNPLISPSVPSERLVVESSISPLQSHASVTLKGDCVFHSGSGEVMPEVSSETDKLDDKVLCSNMEFGNPSKESVCEVLPAVVEGDARTETCVEGKNINAELCAVQGPKIDSVGQMACGQEMISEHLPLGIEIQTSKSESSASAMEESKASKVGESTSGHIRDIPDKFTEDVRGCTLPIENLYFEGHLPPTTVAESTQLCEENKLSGNVYVEHASCKEEVRLSSDSTNLNGKFADSPVTDKRIVSLSFQESGVESGTIDTKLEYSANAGDESVSVSTFEGANVRTCGTLQDDSLLLVDALTDRKDANDKEDQLQPAVVELTQSDSKEESGVIIPAEGSSVRLDTSQPVGKLHPLSEAENSTPVLTGQGSGESIDQSILKNLNSSDCSRESQSIPQADIPNNVIQDCGQEMDVDPAISKSTAIACDSGGKQSDATPLTQRPGETLDNYQKDQESRKVVSETVGNNCQQVIAANIDSGAGKKEGSLCSAAFSQSHEQTSVTGNGNSTAAKPPPNLPDVVKATVGAHDPDVKDCNKVPPSKNVEAAEVKDRLVGNASSGSQLPKENVVSESETALTFQSSSLVDLPKNDSGIAVATAASASLVVEAPQSQSSSGPSKLDIKTARDISHSSPHVSEVKVARSRSKGTPERRPRRASAKGLGKESSTKGSQTKKSEKVEKSNSTPISNPGIFQLAQSNEMQHHGHVESSGAKPFVFIGASTSSVPDLNNSASPSPMFQQPFTDLQQVQLRAQIFVYGALIQGTAPDEAYMLSAFGGPDGGTNLWENAWRMCVDRLNGKKSQTINPETPSQSQSVGRSTEQASKQSTLQSKIISPPVSRVSSKSTSTVLNPMIPLSSPLWSISTPSNALQSSIVPRSPVIDYQQALTPLHPYQTPPVRNFIGHNLSWFSQAPFHSTWVATQTSTPDSSARFSGLPITEPVQLTPVKESSVSQSSAMKPSGSLVQGGTPGNVFTGSSPLHELKKVSVTTGQNPAESKMRRRKKNTVSEDPGLITMQVQPHLKPVPAVVTTTISTLATSPSVHPKATSENVILSPPPLCPTAHPKTAGQDLRGKPMFSEETLGKVREAKQLAEDAALFASEAVKHSAEVWSQLGRQKNSELVSDVEAKLASAAAAIAAAAAVAKAAAAAANVASNAACQAKLMADEAFSSSSPEISCQSNEFSVHGSAVGAGKATPASILRGEDGGNGSSSIIIAAREAARKRVEAASAASKHAENVDAIVRAAELAAAAVSQAGNLVAMGDPLPLGKLVEAGPEGYWKTPQVSSELIMRPDDVNGGSSNLAIKRPRDGLSSKNEIQPSVSAKPSIPEEISMGSVENHPKLVDGITSCVAPREKGLRGQKDQNASDLTKTIGVVPESEVGERSSQDECEKAKDLRQSSIKEGSHVEVFKDGNGLKASWFTASVLSLKEGKAYVSYTELQPEEGSGQLKEWVALDGQGGMAPRIRISRPMTTSRTEGTRKRRRAAAGDYIWSVGDKVDAWMQNSVDRREWICSCLKSATGMKEWLLRRTQKMKQHILSAFQASRGETSTIKAWNLRPSLIWKDGEWFELSGSYANDYSHEIIMPLEKRMKLGSPAAEVKRKDKMPTIVEDVESAKPADSSLLSISVNEKVFNIGRNTQTEKKTNPLKTSRTGLQKGTSRVIIGVPRPGKKRKFMEVSKHYDVDTRTTEANDSTKLARYLMPQGSTSKGLKRTSKYETKEKSTNDGKPLAVKSGKQPSVSDHAVITRDSESQNVSTEGKDDQMDVPSLCSTEEAPEGSLLFPPAHAPKKASSFHTKPERANKGRLAPAVGKLAKIEEEKVFNGNTTKPNSNVIEPRRSNRRIQPTSRLLEGLQSSLAISKIPSISHDKGQRSQNRNASRVPSHLCSLNLLLYHNRMYIENSPCRLVLEFKKRIEASTPLRSLSELTLTLVHLNCYCLPSLPLLSILEECGQKAQGVVSEKNQWIYEIDRENFGPYELSDPALIKIISSVTAFLFCCFHLKNSPGIHGWI</sequence>
<protein>
    <submittedName>
        <fullName evidence="3">Agenet domain-containing protein</fullName>
    </submittedName>
</protein>
<evidence type="ECO:0000259" key="2">
    <source>
        <dbReference type="Pfam" id="PF05641"/>
    </source>
</evidence>
<feature type="region of interest" description="Disordered" evidence="1">
    <location>
        <begin position="1105"/>
        <end position="1148"/>
    </location>
</feature>
<dbReference type="Pfam" id="PF05641">
    <property type="entry name" value="Agenet"/>
    <property type="match status" value="1"/>
</dbReference>
<dbReference type="InterPro" id="IPR008395">
    <property type="entry name" value="Agenet-like_dom"/>
</dbReference>
<dbReference type="InterPro" id="IPR055274">
    <property type="entry name" value="SWO1"/>
</dbReference>
<feature type="region of interest" description="Disordered" evidence="1">
    <location>
        <begin position="630"/>
        <end position="682"/>
    </location>
</feature>
<feature type="region of interest" description="Disordered" evidence="1">
    <location>
        <begin position="447"/>
        <end position="474"/>
    </location>
</feature>
<evidence type="ECO:0000313" key="3">
    <source>
        <dbReference type="EMBL" id="TYK12033.1"/>
    </source>
</evidence>
<dbReference type="PANTHER" id="PTHR48429">
    <property type="entry name" value="AGENET DOMAIN-CONTAINING PROTEIN"/>
    <property type="match status" value="1"/>
</dbReference>
<feature type="region of interest" description="Disordered" evidence="1">
    <location>
        <begin position="1290"/>
        <end position="1310"/>
    </location>
</feature>
<gene>
    <name evidence="3" type="ORF">E5676_scaffold1017G00450</name>
</gene>